<dbReference type="Gene3D" id="1.10.150.130">
    <property type="match status" value="1"/>
</dbReference>
<dbReference type="SUPFAM" id="SSF56349">
    <property type="entry name" value="DNA breaking-rejoining enzymes"/>
    <property type="match status" value="1"/>
</dbReference>
<dbReference type="InterPro" id="IPR011010">
    <property type="entry name" value="DNA_brk_join_enz"/>
</dbReference>
<dbReference type="GO" id="GO:0006310">
    <property type="term" value="P:DNA recombination"/>
    <property type="evidence" value="ECO:0007669"/>
    <property type="project" value="UniProtKB-KW"/>
</dbReference>
<keyword evidence="3 5" id="KW-0238">DNA-binding</keyword>
<evidence type="ECO:0000313" key="8">
    <source>
        <dbReference type="EMBL" id="MBO8435508.1"/>
    </source>
</evidence>
<dbReference type="GO" id="GO:0003677">
    <property type="term" value="F:DNA binding"/>
    <property type="evidence" value="ECO:0007669"/>
    <property type="project" value="UniProtKB-UniRule"/>
</dbReference>
<feature type="domain" description="Tyr recombinase" evidence="6">
    <location>
        <begin position="209"/>
        <end position="405"/>
    </location>
</feature>
<comment type="similarity">
    <text evidence="1">Belongs to the 'phage' integrase family.</text>
</comment>
<dbReference type="PANTHER" id="PTHR30349">
    <property type="entry name" value="PHAGE INTEGRASE-RELATED"/>
    <property type="match status" value="1"/>
</dbReference>
<name>A0A9D9DZ56_9SPIO</name>
<gene>
    <name evidence="8" type="ORF">IAA97_00805</name>
</gene>
<dbReference type="Pfam" id="PF00589">
    <property type="entry name" value="Phage_integrase"/>
    <property type="match status" value="1"/>
</dbReference>
<dbReference type="PROSITE" id="PS51898">
    <property type="entry name" value="TYR_RECOMBINASE"/>
    <property type="match status" value="1"/>
</dbReference>
<dbReference type="InterPro" id="IPR050090">
    <property type="entry name" value="Tyrosine_recombinase_XerCD"/>
</dbReference>
<reference evidence="8" key="1">
    <citation type="submission" date="2020-10" db="EMBL/GenBank/DDBJ databases">
        <authorList>
            <person name="Gilroy R."/>
        </authorList>
    </citation>
    <scope>NUCLEOTIDE SEQUENCE</scope>
    <source>
        <strain evidence="8">7293</strain>
    </source>
</reference>
<dbReference type="EMBL" id="JADIMT010000015">
    <property type="protein sequence ID" value="MBO8435508.1"/>
    <property type="molecule type" value="Genomic_DNA"/>
</dbReference>
<dbReference type="Gene3D" id="1.10.443.10">
    <property type="entry name" value="Intergrase catalytic core"/>
    <property type="match status" value="1"/>
</dbReference>
<evidence type="ECO:0000259" key="7">
    <source>
        <dbReference type="PROSITE" id="PS51900"/>
    </source>
</evidence>
<dbReference type="GO" id="GO:0015074">
    <property type="term" value="P:DNA integration"/>
    <property type="evidence" value="ECO:0007669"/>
    <property type="project" value="UniProtKB-KW"/>
</dbReference>
<evidence type="ECO:0000256" key="1">
    <source>
        <dbReference type="ARBA" id="ARBA00008857"/>
    </source>
</evidence>
<accession>A0A9D9DZ56</accession>
<protein>
    <submittedName>
        <fullName evidence="8">Tyrosine-type recombinase/integrase</fullName>
    </submittedName>
</protein>
<reference evidence="8" key="2">
    <citation type="journal article" date="2021" name="PeerJ">
        <title>Extensive microbial diversity within the chicken gut microbiome revealed by metagenomics and culture.</title>
        <authorList>
            <person name="Gilroy R."/>
            <person name="Ravi A."/>
            <person name="Getino M."/>
            <person name="Pursley I."/>
            <person name="Horton D.L."/>
            <person name="Alikhan N.F."/>
            <person name="Baker D."/>
            <person name="Gharbi K."/>
            <person name="Hall N."/>
            <person name="Watson M."/>
            <person name="Adriaenssens E.M."/>
            <person name="Foster-Nyarko E."/>
            <person name="Jarju S."/>
            <person name="Secka A."/>
            <person name="Antonio M."/>
            <person name="Oren A."/>
            <person name="Chaudhuri R.R."/>
            <person name="La Ragione R."/>
            <person name="Hildebrand F."/>
            <person name="Pallen M.J."/>
        </authorList>
    </citation>
    <scope>NUCLEOTIDE SEQUENCE</scope>
    <source>
        <strain evidence="8">7293</strain>
    </source>
</reference>
<evidence type="ECO:0000256" key="3">
    <source>
        <dbReference type="ARBA" id="ARBA00023125"/>
    </source>
</evidence>
<dbReference type="AlphaFoldDB" id="A0A9D9DZ56"/>
<evidence type="ECO:0000256" key="4">
    <source>
        <dbReference type="ARBA" id="ARBA00023172"/>
    </source>
</evidence>
<proteinExistence type="inferred from homology"/>
<comment type="caution">
    <text evidence="8">The sequence shown here is derived from an EMBL/GenBank/DDBJ whole genome shotgun (WGS) entry which is preliminary data.</text>
</comment>
<feature type="domain" description="Core-binding (CB)" evidence="7">
    <location>
        <begin position="90"/>
        <end position="188"/>
    </location>
</feature>
<keyword evidence="4" id="KW-0233">DNA recombination</keyword>
<dbReference type="PROSITE" id="PS51900">
    <property type="entry name" value="CB"/>
    <property type="match status" value="1"/>
</dbReference>
<dbReference type="InterPro" id="IPR002104">
    <property type="entry name" value="Integrase_catalytic"/>
</dbReference>
<dbReference type="Pfam" id="PF13102">
    <property type="entry name" value="Phage_int_SAM_5"/>
    <property type="match status" value="1"/>
</dbReference>
<dbReference type="InterPro" id="IPR010998">
    <property type="entry name" value="Integrase_recombinase_N"/>
</dbReference>
<evidence type="ECO:0000313" key="9">
    <source>
        <dbReference type="Proteomes" id="UP000823615"/>
    </source>
</evidence>
<dbReference type="InterPro" id="IPR013762">
    <property type="entry name" value="Integrase-like_cat_sf"/>
</dbReference>
<organism evidence="8 9">
    <name type="scientific">Candidatus Ornithospirochaeta stercoripullorum</name>
    <dbReference type="NCBI Taxonomy" id="2840899"/>
    <lineage>
        <taxon>Bacteria</taxon>
        <taxon>Pseudomonadati</taxon>
        <taxon>Spirochaetota</taxon>
        <taxon>Spirochaetia</taxon>
        <taxon>Spirochaetales</taxon>
        <taxon>Spirochaetaceae</taxon>
        <taxon>Spirochaetaceae incertae sedis</taxon>
        <taxon>Candidatus Ornithospirochaeta</taxon>
    </lineage>
</organism>
<evidence type="ECO:0000259" key="6">
    <source>
        <dbReference type="PROSITE" id="PS51898"/>
    </source>
</evidence>
<evidence type="ECO:0000256" key="5">
    <source>
        <dbReference type="PROSITE-ProRule" id="PRU01248"/>
    </source>
</evidence>
<sequence length="420" mass="49425">MKYRRKYTLFTLKNRKGKPVWYFRIYLPDGTRRSKTTGCNSREKAMKYVEELLEDETMLRKVFESDLVVAIDSSHSLIQTTIRETPRDSITFEEFASPWWHWDTCPYVLARRAAGTERHPGIKQSYVKSCEMWTRRYLIPYFGKYKLQDISVDMINTFWQVLKDKHDLSPKSINNIRSVFIIMMKEAVSKGLIERNPVEMTISRTVDKKKQELLTDDECARLFDVERIKDLWNDRIVYYVYSFVAGLTGLRAGELLALTINEVFPNKIVVKRSYNESYGMTTTKTSEERVVPITDEIYRYLYVAWQSHPNDENDFIFSFDGKKPMNEGRARAAFYKAMEKIGISEAERKRRGITFHSWRHKFTTDCVKSNMHPEKIMALTGHKSAEMLLRYTDLNAEKDLSDQIQEIQESKSRRIIGMNG</sequence>
<evidence type="ECO:0000256" key="2">
    <source>
        <dbReference type="ARBA" id="ARBA00022908"/>
    </source>
</evidence>
<dbReference type="Proteomes" id="UP000823615">
    <property type="component" value="Unassembled WGS sequence"/>
</dbReference>
<dbReference type="InterPro" id="IPR025269">
    <property type="entry name" value="SAM-like_dom"/>
</dbReference>
<dbReference type="InterPro" id="IPR044068">
    <property type="entry name" value="CB"/>
</dbReference>
<dbReference type="PANTHER" id="PTHR30349:SF41">
    <property type="entry name" value="INTEGRASE_RECOMBINASE PROTEIN MJ0367-RELATED"/>
    <property type="match status" value="1"/>
</dbReference>
<keyword evidence="2" id="KW-0229">DNA integration</keyword>